<dbReference type="RefSeq" id="WP_036469973.1">
    <property type="nucleotide sequence ID" value="NZ_HG964446.1"/>
</dbReference>
<feature type="region of interest" description="Disordered" evidence="1">
    <location>
        <begin position="1"/>
        <end position="109"/>
    </location>
</feature>
<reference evidence="2" key="1">
    <citation type="journal article" date="2014" name="Genome Announc.">
        <title>Draft Genome Sequence of Mycobacterium triplex DSM 44626.</title>
        <authorList>
            <person name="Sassi M."/>
            <person name="Croce O."/>
            <person name="Robert C."/>
            <person name="Raoult D."/>
            <person name="Drancourt M."/>
        </authorList>
    </citation>
    <scope>NUCLEOTIDE SEQUENCE [LARGE SCALE GENOMIC DNA]</scope>
    <source>
        <strain evidence="2">DSM 44626</strain>
    </source>
</reference>
<dbReference type="AlphaFoldDB" id="A0A024JZZ3"/>
<dbReference type="Proteomes" id="UP000028880">
    <property type="component" value="Unassembled WGS sequence"/>
</dbReference>
<dbReference type="EMBL" id="LQPY01000017">
    <property type="protein sequence ID" value="ORX04764.1"/>
    <property type="molecule type" value="Genomic_DNA"/>
</dbReference>
<sequence>MSVQDDKTAGDEGDRQATEKPEPDEDQKQRAADMMVAYEDRPTLVLPGSGGAVSGTAVNDWLDEDGNPKNSDGSNDDTDQDQIEKDKALNVKLKKLAAEENKGEKRRPG</sequence>
<dbReference type="eggNOG" id="ENOG5030NQ0">
    <property type="taxonomic scope" value="Bacteria"/>
</dbReference>
<feature type="compositionally biased region" description="Basic and acidic residues" evidence="1">
    <location>
        <begin position="1"/>
        <end position="31"/>
    </location>
</feature>
<gene>
    <name evidence="3" type="ORF">AWC29_12695</name>
    <name evidence="2" type="ORF">BN973_03761</name>
</gene>
<evidence type="ECO:0000313" key="4">
    <source>
        <dbReference type="Proteomes" id="UP000193710"/>
    </source>
</evidence>
<proteinExistence type="predicted"/>
<name>A0A024JZZ3_9MYCO</name>
<dbReference type="STRING" id="47839.BN973_03761"/>
<accession>A0A024JZZ3</accession>
<evidence type="ECO:0000256" key="1">
    <source>
        <dbReference type="SAM" id="MobiDB-lite"/>
    </source>
</evidence>
<dbReference type="Proteomes" id="UP000193710">
    <property type="component" value="Unassembled WGS sequence"/>
</dbReference>
<dbReference type="HOGENOM" id="CLU_168231_0_0_11"/>
<feature type="compositionally biased region" description="Basic and acidic residues" evidence="1">
    <location>
        <begin position="96"/>
        <end position="109"/>
    </location>
</feature>
<reference evidence="3 4" key="3">
    <citation type="submission" date="2016-01" db="EMBL/GenBank/DDBJ databases">
        <title>The new phylogeny of the genus Mycobacterium.</title>
        <authorList>
            <person name="Tarcisio F."/>
            <person name="Conor M."/>
            <person name="Antonella G."/>
            <person name="Elisabetta G."/>
            <person name="Giulia F.S."/>
            <person name="Sara T."/>
            <person name="Anna F."/>
            <person name="Clotilde B."/>
            <person name="Roberto B."/>
            <person name="Veronica D.S."/>
            <person name="Fabio R."/>
            <person name="Monica P."/>
            <person name="Olivier J."/>
            <person name="Enrico T."/>
            <person name="Nicola S."/>
        </authorList>
    </citation>
    <scope>NUCLEOTIDE SEQUENCE [LARGE SCALE GENOMIC DNA]</scope>
    <source>
        <strain evidence="3 4">DSM 44626</strain>
    </source>
</reference>
<dbReference type="EMBL" id="HG964446">
    <property type="protein sequence ID" value="CDO89385.1"/>
    <property type="molecule type" value="Genomic_DNA"/>
</dbReference>
<protein>
    <submittedName>
        <fullName evidence="2">Uncharacterized protein</fullName>
    </submittedName>
</protein>
<keyword evidence="4" id="KW-1185">Reference proteome</keyword>
<organism evidence="2">
    <name type="scientific">Mycobacterium triplex</name>
    <dbReference type="NCBI Taxonomy" id="47839"/>
    <lineage>
        <taxon>Bacteria</taxon>
        <taxon>Bacillati</taxon>
        <taxon>Actinomycetota</taxon>
        <taxon>Actinomycetes</taxon>
        <taxon>Mycobacteriales</taxon>
        <taxon>Mycobacteriaceae</taxon>
        <taxon>Mycobacterium</taxon>
        <taxon>Mycobacterium simiae complex</taxon>
    </lineage>
</organism>
<dbReference type="OrthoDB" id="4485278at2"/>
<evidence type="ECO:0000313" key="2">
    <source>
        <dbReference type="EMBL" id="CDO89385.1"/>
    </source>
</evidence>
<reference evidence="2" key="2">
    <citation type="submission" date="2014-04" db="EMBL/GenBank/DDBJ databases">
        <authorList>
            <person name="Urmite Genomes U."/>
        </authorList>
    </citation>
    <scope>NUCLEOTIDE SEQUENCE</scope>
    <source>
        <strain evidence="2">DSM 44626</strain>
    </source>
</reference>
<evidence type="ECO:0000313" key="3">
    <source>
        <dbReference type="EMBL" id="ORX04764.1"/>
    </source>
</evidence>